<evidence type="ECO:0000256" key="2">
    <source>
        <dbReference type="ARBA" id="ARBA00024867"/>
    </source>
</evidence>
<dbReference type="Gene3D" id="2.40.50.1020">
    <property type="entry name" value="LytTr DNA-binding domain"/>
    <property type="match status" value="1"/>
</dbReference>
<dbReference type="SMART" id="SM00850">
    <property type="entry name" value="LytTR"/>
    <property type="match status" value="1"/>
</dbReference>
<dbReference type="KEGG" id="mpec:B9O19_01470"/>
<dbReference type="InterPro" id="IPR001789">
    <property type="entry name" value="Sig_transdc_resp-reg_receiver"/>
</dbReference>
<dbReference type="PANTHER" id="PTHR37299">
    <property type="entry name" value="TRANSCRIPTIONAL REGULATOR-RELATED"/>
    <property type="match status" value="1"/>
</dbReference>
<dbReference type="SMART" id="SM00448">
    <property type="entry name" value="REC"/>
    <property type="match status" value="1"/>
</dbReference>
<feature type="modified residue" description="4-aspartylphosphate" evidence="3">
    <location>
        <position position="57"/>
    </location>
</feature>
<dbReference type="GO" id="GO:0003677">
    <property type="term" value="F:DNA binding"/>
    <property type="evidence" value="ECO:0007669"/>
    <property type="project" value="InterPro"/>
</dbReference>
<keyword evidence="7" id="KW-1185">Reference proteome</keyword>
<accession>A0A2K9P318</accession>
<evidence type="ECO:0000313" key="6">
    <source>
        <dbReference type="EMBL" id="AUO19630.1"/>
    </source>
</evidence>
<dbReference type="InterPro" id="IPR011006">
    <property type="entry name" value="CheY-like_superfamily"/>
</dbReference>
<evidence type="ECO:0000256" key="3">
    <source>
        <dbReference type="PROSITE-ProRule" id="PRU00169"/>
    </source>
</evidence>
<protein>
    <recommendedName>
        <fullName evidence="1">Stage 0 sporulation protein A homolog</fullName>
    </recommendedName>
</protein>
<sequence length="234" mass="27427">MFTIAICDDNKQDCSNLCNMVEQYFCGKQKIELHSFQSGLVLYQFMKSQNVHLVIMDIMLDNQSGIDIVKQLKYIAPDCKIIFVSINPEYFQDVYYVDHLQFLVKPIERKRLDFALGKAAALCEKEYVCLKIQGTVQKILSESILYFEVSGHNTTICLNDGTEQTCYISLKEIERKLNQATFLRCHRSFIVNMKHVSRYERSSLQLDDKHMISIGKKYEKDVRQRLMSYWKDVI</sequence>
<dbReference type="Proteomes" id="UP000235589">
    <property type="component" value="Chromosome"/>
</dbReference>
<dbReference type="GeneID" id="98062863"/>
<dbReference type="InterPro" id="IPR007492">
    <property type="entry name" value="LytTR_DNA-bd_dom"/>
</dbReference>
<dbReference type="PANTHER" id="PTHR37299:SF1">
    <property type="entry name" value="STAGE 0 SPORULATION PROTEIN A HOMOLOG"/>
    <property type="match status" value="1"/>
</dbReference>
<dbReference type="PROSITE" id="PS50930">
    <property type="entry name" value="HTH_LYTTR"/>
    <property type="match status" value="1"/>
</dbReference>
<dbReference type="InterPro" id="IPR046947">
    <property type="entry name" value="LytR-like"/>
</dbReference>
<gene>
    <name evidence="6" type="ORF">B9O19_01470</name>
</gene>
<organism evidence="6 7">
    <name type="scientific">Monoglobus pectinilyticus</name>
    <dbReference type="NCBI Taxonomy" id="1981510"/>
    <lineage>
        <taxon>Bacteria</taxon>
        <taxon>Bacillati</taxon>
        <taxon>Bacillota</taxon>
        <taxon>Clostridia</taxon>
        <taxon>Monoglobales</taxon>
        <taxon>Monoglobaceae</taxon>
        <taxon>Monoglobus</taxon>
    </lineage>
</organism>
<evidence type="ECO:0000256" key="1">
    <source>
        <dbReference type="ARBA" id="ARBA00018672"/>
    </source>
</evidence>
<evidence type="ECO:0000259" key="5">
    <source>
        <dbReference type="PROSITE" id="PS50930"/>
    </source>
</evidence>
<evidence type="ECO:0000259" key="4">
    <source>
        <dbReference type="PROSITE" id="PS50110"/>
    </source>
</evidence>
<evidence type="ECO:0000313" key="7">
    <source>
        <dbReference type="Proteomes" id="UP000235589"/>
    </source>
</evidence>
<feature type="domain" description="Response regulatory" evidence="4">
    <location>
        <begin position="3"/>
        <end position="120"/>
    </location>
</feature>
<dbReference type="Pfam" id="PF00072">
    <property type="entry name" value="Response_reg"/>
    <property type="match status" value="1"/>
</dbReference>
<dbReference type="GO" id="GO:0000156">
    <property type="term" value="F:phosphorelay response regulator activity"/>
    <property type="evidence" value="ECO:0007669"/>
    <property type="project" value="InterPro"/>
</dbReference>
<dbReference type="EMBL" id="CP020991">
    <property type="protein sequence ID" value="AUO19630.1"/>
    <property type="molecule type" value="Genomic_DNA"/>
</dbReference>
<dbReference type="AlphaFoldDB" id="A0A2K9P318"/>
<feature type="domain" description="HTH LytTR-type" evidence="5">
    <location>
        <begin position="130"/>
        <end position="228"/>
    </location>
</feature>
<dbReference type="PROSITE" id="PS50110">
    <property type="entry name" value="RESPONSE_REGULATORY"/>
    <property type="match status" value="1"/>
</dbReference>
<name>A0A2K9P318_9FIRM</name>
<proteinExistence type="predicted"/>
<keyword evidence="3" id="KW-0597">Phosphoprotein</keyword>
<dbReference type="SUPFAM" id="SSF52172">
    <property type="entry name" value="CheY-like"/>
    <property type="match status" value="1"/>
</dbReference>
<dbReference type="Gene3D" id="3.40.50.2300">
    <property type="match status" value="1"/>
</dbReference>
<comment type="function">
    <text evidence="2">May play the central regulatory role in sporulation. It may be an element of the effector pathway responsible for the activation of sporulation genes in response to nutritional stress. Spo0A may act in concert with spo0H (a sigma factor) to control the expression of some genes that are critical to the sporulation process.</text>
</comment>
<dbReference type="OrthoDB" id="9774865at2"/>
<dbReference type="RefSeq" id="WP_158648945.1">
    <property type="nucleotide sequence ID" value="NZ_CP020991.1"/>
</dbReference>
<dbReference type="Pfam" id="PF04397">
    <property type="entry name" value="LytTR"/>
    <property type="match status" value="1"/>
</dbReference>
<reference evidence="6 7" key="1">
    <citation type="submission" date="2017-04" db="EMBL/GenBank/DDBJ databases">
        <title>Monoglobus pectinilyticus 14 draft genome.</title>
        <authorList>
            <person name="Kim C."/>
            <person name="Rosendale D.I."/>
            <person name="Kelly W.J."/>
            <person name="Tannock G.W."/>
            <person name="Patchett M.L."/>
            <person name="Jordens J.Z."/>
        </authorList>
    </citation>
    <scope>NUCLEOTIDE SEQUENCE [LARGE SCALE GENOMIC DNA]</scope>
    <source>
        <strain evidence="6 7">14</strain>
    </source>
</reference>